<reference evidence="1 2" key="1">
    <citation type="submission" date="2024-01" db="EMBL/GenBank/DDBJ databases">
        <authorList>
            <person name="Waweru B."/>
        </authorList>
    </citation>
    <scope>NUCLEOTIDE SEQUENCE [LARGE SCALE GENOMIC DNA]</scope>
</reference>
<evidence type="ECO:0000313" key="2">
    <source>
        <dbReference type="Proteomes" id="UP001314170"/>
    </source>
</evidence>
<protein>
    <submittedName>
        <fullName evidence="1">Uncharacterized protein</fullName>
    </submittedName>
</protein>
<dbReference type="EMBL" id="CAWUPB010001160">
    <property type="protein sequence ID" value="CAK7340453.1"/>
    <property type="molecule type" value="Genomic_DNA"/>
</dbReference>
<evidence type="ECO:0000313" key="1">
    <source>
        <dbReference type="EMBL" id="CAK7340453.1"/>
    </source>
</evidence>
<dbReference type="AlphaFoldDB" id="A0AAV1RYA2"/>
<accession>A0AAV1RYA2</accession>
<gene>
    <name evidence="1" type="ORF">DCAF_LOCUS15535</name>
</gene>
<sequence length="74" mass="7993">MNESATISGLKFGIAGLSGFSPIDRMTLRYLDVTLNDYSIIESCGNEEDGVVHVDVSFLHGVDEDGVILCNNMP</sequence>
<dbReference type="Proteomes" id="UP001314170">
    <property type="component" value="Unassembled WGS sequence"/>
</dbReference>
<proteinExistence type="predicted"/>
<keyword evidence="2" id="KW-1185">Reference proteome</keyword>
<dbReference type="SUPFAM" id="SSF54236">
    <property type="entry name" value="Ubiquitin-like"/>
    <property type="match status" value="1"/>
</dbReference>
<name>A0AAV1RYA2_9ROSI</name>
<organism evidence="1 2">
    <name type="scientific">Dovyalis caffra</name>
    <dbReference type="NCBI Taxonomy" id="77055"/>
    <lineage>
        <taxon>Eukaryota</taxon>
        <taxon>Viridiplantae</taxon>
        <taxon>Streptophyta</taxon>
        <taxon>Embryophyta</taxon>
        <taxon>Tracheophyta</taxon>
        <taxon>Spermatophyta</taxon>
        <taxon>Magnoliopsida</taxon>
        <taxon>eudicotyledons</taxon>
        <taxon>Gunneridae</taxon>
        <taxon>Pentapetalae</taxon>
        <taxon>rosids</taxon>
        <taxon>fabids</taxon>
        <taxon>Malpighiales</taxon>
        <taxon>Salicaceae</taxon>
        <taxon>Flacourtieae</taxon>
        <taxon>Dovyalis</taxon>
    </lineage>
</organism>
<comment type="caution">
    <text evidence="1">The sequence shown here is derived from an EMBL/GenBank/DDBJ whole genome shotgun (WGS) entry which is preliminary data.</text>
</comment>
<dbReference type="InterPro" id="IPR029071">
    <property type="entry name" value="Ubiquitin-like_domsf"/>
</dbReference>